<name>A0ABV5T5H3_9ACTN</name>
<feature type="domain" description="Carrier" evidence="7">
    <location>
        <begin position="395"/>
        <end position="427"/>
    </location>
</feature>
<organism evidence="8 9">
    <name type="scientific">Streptosporangium vulgare</name>
    <dbReference type="NCBI Taxonomy" id="46190"/>
    <lineage>
        <taxon>Bacteria</taxon>
        <taxon>Bacillati</taxon>
        <taxon>Actinomycetota</taxon>
        <taxon>Actinomycetes</taxon>
        <taxon>Streptosporangiales</taxon>
        <taxon>Streptosporangiaceae</taxon>
        <taxon>Streptosporangium</taxon>
    </lineage>
</organism>
<evidence type="ECO:0000256" key="3">
    <source>
        <dbReference type="ARBA" id="ARBA00022603"/>
    </source>
</evidence>
<evidence type="ECO:0000256" key="4">
    <source>
        <dbReference type="ARBA" id="ARBA00022679"/>
    </source>
</evidence>
<evidence type="ECO:0000313" key="8">
    <source>
        <dbReference type="EMBL" id="MFB9674330.1"/>
    </source>
</evidence>
<keyword evidence="9" id="KW-1185">Reference proteome</keyword>
<protein>
    <submittedName>
        <fullName evidence="8">SAM-dependent methyltransferase</fullName>
        <ecNumber evidence="8">2.1.1.-</ecNumber>
    </submittedName>
</protein>
<dbReference type="Gene3D" id="1.10.1200.10">
    <property type="entry name" value="ACP-like"/>
    <property type="match status" value="1"/>
</dbReference>
<keyword evidence="5" id="KW-0949">S-adenosyl-L-methionine</keyword>
<feature type="region of interest" description="Disordered" evidence="6">
    <location>
        <begin position="281"/>
        <end position="372"/>
    </location>
</feature>
<evidence type="ECO:0000313" key="9">
    <source>
        <dbReference type="Proteomes" id="UP001589610"/>
    </source>
</evidence>
<dbReference type="EC" id="2.1.1.-" evidence="8"/>
<dbReference type="SUPFAM" id="SSF47336">
    <property type="entry name" value="ACP-like"/>
    <property type="match status" value="1"/>
</dbReference>
<dbReference type="SUPFAM" id="SSF53335">
    <property type="entry name" value="S-adenosyl-L-methionine-dependent methyltransferases"/>
    <property type="match status" value="1"/>
</dbReference>
<dbReference type="PANTHER" id="PTHR43619:SF2">
    <property type="entry name" value="S-ADENOSYL-L-METHIONINE-DEPENDENT METHYLTRANSFERASES SUPERFAMILY PROTEIN"/>
    <property type="match status" value="1"/>
</dbReference>
<dbReference type="GO" id="GO:0032259">
    <property type="term" value="P:methylation"/>
    <property type="evidence" value="ECO:0007669"/>
    <property type="project" value="UniProtKB-KW"/>
</dbReference>
<keyword evidence="4 8" id="KW-0808">Transferase</keyword>
<evidence type="ECO:0000256" key="6">
    <source>
        <dbReference type="SAM" id="MobiDB-lite"/>
    </source>
</evidence>
<dbReference type="Gene3D" id="3.40.50.150">
    <property type="entry name" value="Vaccinia Virus protein VP39"/>
    <property type="match status" value="1"/>
</dbReference>
<dbReference type="GO" id="GO:0008168">
    <property type="term" value="F:methyltransferase activity"/>
    <property type="evidence" value="ECO:0007669"/>
    <property type="project" value="UniProtKB-KW"/>
</dbReference>
<evidence type="ECO:0000256" key="5">
    <source>
        <dbReference type="ARBA" id="ARBA00022691"/>
    </source>
</evidence>
<gene>
    <name evidence="8" type="ORF">ACFFRH_02415</name>
</gene>
<reference evidence="8 9" key="1">
    <citation type="submission" date="2024-09" db="EMBL/GenBank/DDBJ databases">
        <authorList>
            <person name="Sun Q."/>
            <person name="Mori K."/>
        </authorList>
    </citation>
    <scope>NUCLEOTIDE SEQUENCE [LARGE SCALE GENOMIC DNA]</scope>
    <source>
        <strain evidence="8 9">JCM 3028</strain>
    </source>
</reference>
<comment type="caution">
    <text evidence="8">The sequence shown here is derived from an EMBL/GenBank/DDBJ whole genome shotgun (WGS) entry which is preliminary data.</text>
</comment>
<dbReference type="Pfam" id="PF00550">
    <property type="entry name" value="PP-binding"/>
    <property type="match status" value="1"/>
</dbReference>
<dbReference type="PANTHER" id="PTHR43619">
    <property type="entry name" value="S-ADENOSYL-L-METHIONINE-DEPENDENT METHYLTRANSFERASE YKTD-RELATED"/>
    <property type="match status" value="1"/>
</dbReference>
<dbReference type="InterPro" id="IPR009081">
    <property type="entry name" value="PP-bd_ACP"/>
</dbReference>
<dbReference type="Proteomes" id="UP001589610">
    <property type="component" value="Unassembled WGS sequence"/>
</dbReference>
<evidence type="ECO:0000259" key="7">
    <source>
        <dbReference type="Pfam" id="PF00550"/>
    </source>
</evidence>
<dbReference type="NCBIfam" id="TIGR00027">
    <property type="entry name" value="mthyl_TIGR00027"/>
    <property type="match status" value="1"/>
</dbReference>
<dbReference type="InterPro" id="IPR011610">
    <property type="entry name" value="SAM_mthyl_Trfase_ML2640-like"/>
</dbReference>
<dbReference type="InterPro" id="IPR036736">
    <property type="entry name" value="ACP-like_sf"/>
</dbReference>
<dbReference type="Pfam" id="PF04072">
    <property type="entry name" value="LCM"/>
    <property type="match status" value="1"/>
</dbReference>
<comment type="function">
    <text evidence="1">Exhibits S-adenosyl-L-methionine-dependent methyltransferase activity.</text>
</comment>
<feature type="compositionally biased region" description="Basic and acidic residues" evidence="6">
    <location>
        <begin position="297"/>
        <end position="366"/>
    </location>
</feature>
<dbReference type="InterPro" id="IPR029063">
    <property type="entry name" value="SAM-dependent_MTases_sf"/>
</dbReference>
<keyword evidence="3 8" id="KW-0489">Methyltransferase</keyword>
<dbReference type="EMBL" id="JBHMBS010000001">
    <property type="protein sequence ID" value="MFB9674330.1"/>
    <property type="molecule type" value="Genomic_DNA"/>
</dbReference>
<evidence type="ECO:0000256" key="1">
    <source>
        <dbReference type="ARBA" id="ARBA00003907"/>
    </source>
</evidence>
<accession>A0ABV5T5H3</accession>
<dbReference type="RefSeq" id="WP_386153743.1">
    <property type="nucleotide sequence ID" value="NZ_JBHMBS010000001.1"/>
</dbReference>
<sequence length="450" mass="49352">MTRPAGEPGPPTGVSRTAVVIAQAREAESARPDRLFDDPLAGPLADAAGRITGISEAGRRAGEHFVLRTRFFDDRLREAVAAGPRQVVLLAAGLDTRAFRLDWPEGTRLFEVDLPDLISFKEKALADRGARPACDRTVVPADLREDWASPLLAAGLDPDEPIAWLIEGVLMYLTPQDGARVLGRVSELSPPGSRLAVEHVNRAYAELPQMRPAMSRLTSTRAAWRSAVEDPQAWLAGYGWRASVTRQADLARELGRPVPAMADPRVVGRARIWLVDALRDDSRHPWTPGRASPDTGGHLHDTDPPPKDIHPRFRDTGPHSKDIHPHLRDTDPPPKDTDPHLGDTAPHLRDTGPHSRESGETDRRQETTTMPFTDENVRELLIAVGLDPATGDDVLELSFDELDLDSLARVEIATRIQDRFGVDVEEQLTAEATPSLMRELVTERLAATGA</sequence>
<dbReference type="InterPro" id="IPR007213">
    <property type="entry name" value="Ppm1/Ppm2/Tcmp"/>
</dbReference>
<comment type="similarity">
    <text evidence="2">Belongs to the UPF0677 family.</text>
</comment>
<evidence type="ECO:0000256" key="2">
    <source>
        <dbReference type="ARBA" id="ARBA00008138"/>
    </source>
</evidence>
<proteinExistence type="inferred from homology"/>